<dbReference type="EMBL" id="CP025570">
    <property type="protein sequence ID" value="AZZ38514.1"/>
    <property type="molecule type" value="Genomic_DNA"/>
</dbReference>
<proteinExistence type="predicted"/>
<reference evidence="4" key="1">
    <citation type="submission" date="2017-12" db="EMBL/GenBank/DDBJ databases">
        <title>Whole genome sequencing of Acidipropionibacterium jensenii strains JS279 and JS280.</title>
        <authorList>
            <person name="Deptula P."/>
            <person name="Laine P."/>
            <person name="Smolander O.-P."/>
            <person name="Paulin L."/>
            <person name="Auvinen P."/>
            <person name="Varmanen P."/>
        </authorList>
    </citation>
    <scope>NUCLEOTIDE SEQUENCE [LARGE SCALE GENOMIC DNA]</scope>
    <source>
        <strain evidence="4">JS280</strain>
    </source>
</reference>
<gene>
    <name evidence="1" type="ORF">C0Z10_00715</name>
    <name evidence="2" type="ORF">NCTC13652_01758</name>
</gene>
<dbReference type="Proteomes" id="UP000277858">
    <property type="component" value="Chromosome"/>
</dbReference>
<evidence type="ECO:0000313" key="2">
    <source>
        <dbReference type="EMBL" id="VEI03551.1"/>
    </source>
</evidence>
<dbReference type="AlphaFoldDB" id="A0A3Q9UHU3"/>
<dbReference type="EMBL" id="LR134473">
    <property type="protein sequence ID" value="VEI03551.1"/>
    <property type="molecule type" value="Genomic_DNA"/>
</dbReference>
<dbReference type="STRING" id="1122997.GCA_000425285_00126"/>
<reference evidence="2 3" key="2">
    <citation type="submission" date="2018-12" db="EMBL/GenBank/DDBJ databases">
        <authorList>
            <consortium name="Pathogen Informatics"/>
        </authorList>
    </citation>
    <scope>NUCLEOTIDE SEQUENCE [LARGE SCALE GENOMIC DNA]</scope>
    <source>
        <strain evidence="2 3">NCTC13652</strain>
    </source>
</reference>
<accession>A0A3Q9UHU3</accession>
<evidence type="ECO:0000313" key="4">
    <source>
        <dbReference type="Proteomes" id="UP000285875"/>
    </source>
</evidence>
<keyword evidence="3" id="KW-1185">Reference proteome</keyword>
<dbReference type="KEGG" id="aji:C0Z10_00715"/>
<dbReference type="OrthoDB" id="3732681at2"/>
<dbReference type="Proteomes" id="UP000285875">
    <property type="component" value="Chromosome"/>
</dbReference>
<name>A0A3Q9UHU3_9ACTN</name>
<evidence type="ECO:0000313" key="1">
    <source>
        <dbReference type="EMBL" id="AZZ38514.1"/>
    </source>
</evidence>
<dbReference type="RefSeq" id="WP_097798123.1">
    <property type="nucleotide sequence ID" value="NZ_CP025570.1"/>
</dbReference>
<sequence>MAERDGIVDVLSVAVARVRGAIDSLDGGSARDADRFVRDRYRSSRISPAGTVIRMEIASGITTSVLVDGVQMDLVIEVRGRRADMPVPPGQFAEALARFAG</sequence>
<organism evidence="1 4">
    <name type="scientific">Acidipropionibacterium jensenii</name>
    <dbReference type="NCBI Taxonomy" id="1749"/>
    <lineage>
        <taxon>Bacteria</taxon>
        <taxon>Bacillati</taxon>
        <taxon>Actinomycetota</taxon>
        <taxon>Actinomycetes</taxon>
        <taxon>Propionibacteriales</taxon>
        <taxon>Propionibacteriaceae</taxon>
        <taxon>Acidipropionibacterium</taxon>
    </lineage>
</organism>
<evidence type="ECO:0000313" key="3">
    <source>
        <dbReference type="Proteomes" id="UP000277858"/>
    </source>
</evidence>
<reference evidence="1" key="3">
    <citation type="journal article" date="2019" name="Microorganisms">
        <title>Red-Brown Pigmentation of Acidipropionibacterium jensenii Is Tied to Haemolytic Activity and cyl-Like Gene Cluster.</title>
        <authorList>
            <person name="Deptula P."/>
            <person name="Loivamaa I."/>
            <person name="Smolander O.P."/>
            <person name="Laine P."/>
            <person name="Roberts R.J."/>
            <person name="Piironen V."/>
            <person name="Paulin L."/>
            <person name="Savijoki K."/>
            <person name="Auvinen P."/>
            <person name="Varmanen P."/>
        </authorList>
    </citation>
    <scope>NUCLEOTIDE SEQUENCE</scope>
    <source>
        <strain evidence="1">JS280</strain>
    </source>
</reference>
<protein>
    <submittedName>
        <fullName evidence="1">Uncharacterized protein</fullName>
    </submittedName>
</protein>